<dbReference type="FunFam" id="3.90.190.10:FF:000006">
    <property type="entry name" value="Dual specificity protein phosphatase CDC14B"/>
    <property type="match status" value="1"/>
</dbReference>
<evidence type="ECO:0000256" key="2">
    <source>
        <dbReference type="ARBA" id="ARBA00013064"/>
    </source>
</evidence>
<dbReference type="AlphaFoldDB" id="A0A1B6LNE8"/>
<dbReference type="InterPro" id="IPR029021">
    <property type="entry name" value="Prot-tyrosine_phosphatase-like"/>
</dbReference>
<dbReference type="Pfam" id="PF22785">
    <property type="entry name" value="Tc-R-P"/>
    <property type="match status" value="1"/>
</dbReference>
<dbReference type="InterPro" id="IPR050561">
    <property type="entry name" value="PTP"/>
</dbReference>
<organism evidence="5">
    <name type="scientific">Graphocephala atropunctata</name>
    <dbReference type="NCBI Taxonomy" id="36148"/>
    <lineage>
        <taxon>Eukaryota</taxon>
        <taxon>Metazoa</taxon>
        <taxon>Ecdysozoa</taxon>
        <taxon>Arthropoda</taxon>
        <taxon>Hexapoda</taxon>
        <taxon>Insecta</taxon>
        <taxon>Pterygota</taxon>
        <taxon>Neoptera</taxon>
        <taxon>Paraneoptera</taxon>
        <taxon>Hemiptera</taxon>
        <taxon>Auchenorrhyncha</taxon>
        <taxon>Membracoidea</taxon>
        <taxon>Cicadellidae</taxon>
        <taxon>Cicadellinae</taxon>
        <taxon>Cicadellini</taxon>
        <taxon>Graphocephala</taxon>
    </lineage>
</organism>
<evidence type="ECO:0000256" key="4">
    <source>
        <dbReference type="ARBA" id="ARBA00022912"/>
    </source>
</evidence>
<accession>A0A1B6LNE8</accession>
<evidence type="ECO:0000256" key="3">
    <source>
        <dbReference type="ARBA" id="ARBA00022801"/>
    </source>
</evidence>
<reference evidence="5" key="1">
    <citation type="submission" date="2015-11" db="EMBL/GenBank/DDBJ databases">
        <title>De novo transcriptome assembly of four potential Pierce s Disease insect vectors from Arizona vineyards.</title>
        <authorList>
            <person name="Tassone E.E."/>
        </authorList>
    </citation>
    <scope>NUCLEOTIDE SEQUENCE</scope>
</reference>
<proteinExistence type="inferred from homology"/>
<evidence type="ECO:0000313" key="5">
    <source>
        <dbReference type="EMBL" id="JAT25271.1"/>
    </source>
</evidence>
<dbReference type="EMBL" id="GEBQ01014706">
    <property type="protein sequence ID" value="JAT25271.1"/>
    <property type="molecule type" value="Transcribed_RNA"/>
</dbReference>
<dbReference type="EC" id="3.1.3.48" evidence="2"/>
<gene>
    <name evidence="5" type="ORF">g.10899</name>
</gene>
<dbReference type="GO" id="GO:0004725">
    <property type="term" value="F:protein tyrosine phosphatase activity"/>
    <property type="evidence" value="ECO:0007669"/>
    <property type="project" value="UniProtKB-EC"/>
</dbReference>
<dbReference type="PANTHER" id="PTHR23339">
    <property type="entry name" value="TYROSINE SPECIFIC PROTEIN PHOSPHATASE AND DUAL SPECIFICITY PROTEIN PHOSPHATASE"/>
    <property type="match status" value="1"/>
</dbReference>
<dbReference type="SUPFAM" id="SSF52799">
    <property type="entry name" value="(Phosphotyrosine protein) phosphatases II"/>
    <property type="match status" value="1"/>
</dbReference>
<keyword evidence="4" id="KW-0904">Protein phosphatase</keyword>
<name>A0A1B6LNE8_9HEMI</name>
<dbReference type="Gene3D" id="3.90.190.10">
    <property type="entry name" value="Protein tyrosine phosphatase superfamily"/>
    <property type="match status" value="1"/>
</dbReference>
<protein>
    <recommendedName>
        <fullName evidence="2">protein-tyrosine-phosphatase</fullName>
        <ecNumber evidence="2">3.1.3.48</ecNumber>
    </recommendedName>
</protein>
<comment type="similarity">
    <text evidence="1">Belongs to the protein-tyrosine phosphatase family. Non-receptor class CDC14 subfamily.</text>
</comment>
<feature type="non-terminal residue" evidence="5">
    <location>
        <position position="1"/>
    </location>
</feature>
<keyword evidence="3" id="KW-0378">Hydrolase</keyword>
<evidence type="ECO:0000256" key="1">
    <source>
        <dbReference type="ARBA" id="ARBA00007315"/>
    </source>
</evidence>
<sequence length="255" mass="28952">AIELGFVDFEDFNEYDFTSLDNVMLNWIIPRKILLFFGPVGNTATRPFPPKRYLQYFRQKGVKTMVRLGHLKHDANPFVGTSLCHYDLKTDGAIPSEQTMNCFLEICENAKGGAMVIHNRYLLGSSGALIGAYLIKHYRFTAVEARCWVRLCSQGCMKEAQKSWLATNESTLRQSGDEYRVRQLGDADRIQHHTLGVYSHLDDVMEDGNMNCTSIEKELINPEVCSGKPSGDFDNVKTFKDVKQNDTQSEVNISY</sequence>